<dbReference type="HOGENOM" id="CLU_741971_0_0_1"/>
<accession>A0A0D0BNR0</accession>
<proteinExistence type="predicted"/>
<evidence type="ECO:0000313" key="2">
    <source>
        <dbReference type="Proteomes" id="UP000053593"/>
    </source>
</evidence>
<dbReference type="Proteomes" id="UP000053593">
    <property type="component" value="Unassembled WGS sequence"/>
</dbReference>
<keyword evidence="2" id="KW-1185">Reference proteome</keyword>
<reference evidence="1 2" key="1">
    <citation type="submission" date="2014-04" db="EMBL/GenBank/DDBJ databases">
        <title>Evolutionary Origins and Diversification of the Mycorrhizal Mutualists.</title>
        <authorList>
            <consortium name="DOE Joint Genome Institute"/>
            <consortium name="Mycorrhizal Genomics Consortium"/>
            <person name="Kohler A."/>
            <person name="Kuo A."/>
            <person name="Nagy L.G."/>
            <person name="Floudas D."/>
            <person name="Copeland A."/>
            <person name="Barry K.W."/>
            <person name="Cichocki N."/>
            <person name="Veneault-Fourrey C."/>
            <person name="LaButti K."/>
            <person name="Lindquist E.A."/>
            <person name="Lipzen A."/>
            <person name="Lundell T."/>
            <person name="Morin E."/>
            <person name="Murat C."/>
            <person name="Riley R."/>
            <person name="Ohm R."/>
            <person name="Sun H."/>
            <person name="Tunlid A."/>
            <person name="Henrissat B."/>
            <person name="Grigoriev I.V."/>
            <person name="Hibbett D.S."/>
            <person name="Martin F."/>
        </authorList>
    </citation>
    <scope>NUCLEOTIDE SEQUENCE [LARGE SCALE GENOMIC DNA]</scope>
    <source>
        <strain evidence="1 2">FD-317 M1</strain>
    </source>
</reference>
<dbReference type="AlphaFoldDB" id="A0A0D0BNR0"/>
<gene>
    <name evidence="1" type="ORF">GYMLUDRAFT_64944</name>
</gene>
<evidence type="ECO:0000313" key="1">
    <source>
        <dbReference type="EMBL" id="KIK51169.1"/>
    </source>
</evidence>
<sequence length="373" mass="42569">MYEDFTDRFWLNTISLILFSPQRTTNHNSFGCVAPAHSSSSSLLGRSSSVTSRIRRLFCFEAKGAGESISSLRTTQYSNSKNSLLFECSSLLMQTRRIPSPPESSAMFFHRVQRRTVQADFCRLVSNPVRTFSSPTRQIPGACGRRILGATSLSCDLRSIPGLDILSMRGRLDNVTDRLLEANIIRQISGGFQFCLANTEAIIAYRKGLALGSTPFEDSPLPNAKFPERAEDFAPGTHFDLRPWWSWTMDRDFENSHKVHVCFSPFPSELHVHRRTHNVLAKKLSSFHPRGSTSTSALWVYWFFEPPWTLKIGRTVNLARRMLEWHRKCPNPLRIWCGAYVTSYGSSVETLAHWKVEQATYDRPNERCWSCDQ</sequence>
<dbReference type="EMBL" id="KN834870">
    <property type="protein sequence ID" value="KIK51169.1"/>
    <property type="molecule type" value="Genomic_DNA"/>
</dbReference>
<organism evidence="1 2">
    <name type="scientific">Collybiopsis luxurians FD-317 M1</name>
    <dbReference type="NCBI Taxonomy" id="944289"/>
    <lineage>
        <taxon>Eukaryota</taxon>
        <taxon>Fungi</taxon>
        <taxon>Dikarya</taxon>
        <taxon>Basidiomycota</taxon>
        <taxon>Agaricomycotina</taxon>
        <taxon>Agaricomycetes</taxon>
        <taxon>Agaricomycetidae</taxon>
        <taxon>Agaricales</taxon>
        <taxon>Marasmiineae</taxon>
        <taxon>Omphalotaceae</taxon>
        <taxon>Collybiopsis</taxon>
        <taxon>Collybiopsis luxurians</taxon>
    </lineage>
</organism>
<dbReference type="Pfam" id="PF13455">
    <property type="entry name" value="MUG113"/>
    <property type="match status" value="1"/>
</dbReference>
<name>A0A0D0BNR0_9AGAR</name>
<protein>
    <submittedName>
        <fullName evidence="1">Unplaced genomic scaffold GYMLUscaffold_122, whole genome shotgun sequence</fullName>
    </submittedName>
</protein>
<dbReference type="OrthoDB" id="2417614at2759"/>